<dbReference type="EMBL" id="LVEN01000044">
    <property type="protein sequence ID" value="OCB70107.1"/>
    <property type="molecule type" value="Genomic_DNA"/>
</dbReference>
<evidence type="ECO:0000313" key="2">
    <source>
        <dbReference type="Proteomes" id="UP000093343"/>
    </source>
</evidence>
<reference evidence="2" key="1">
    <citation type="submission" date="2016-03" db="EMBL/GenBank/DDBJ databases">
        <title>Draft genome sequence of Paenibacillus glacialis DSM 22343.</title>
        <authorList>
            <person name="Shin S.-K."/>
            <person name="Yi H."/>
        </authorList>
    </citation>
    <scope>NUCLEOTIDE SEQUENCE [LARGE SCALE GENOMIC DNA]</scope>
    <source>
        <strain evidence="2">CCUG 60099</strain>
    </source>
</reference>
<comment type="caution">
    <text evidence="1">The sequence shown here is derived from an EMBL/GenBank/DDBJ whole genome shotgun (WGS) entry which is preliminary data.</text>
</comment>
<keyword evidence="2" id="KW-1185">Reference proteome</keyword>
<proteinExistence type="predicted"/>
<dbReference type="Proteomes" id="UP000093343">
    <property type="component" value="Unassembled WGS sequence"/>
</dbReference>
<name>A0ABX2XDW2_9FLAO</name>
<protein>
    <submittedName>
        <fullName evidence="1">Uncharacterized protein</fullName>
    </submittedName>
</protein>
<evidence type="ECO:0000313" key="1">
    <source>
        <dbReference type="EMBL" id="OCB70107.1"/>
    </source>
</evidence>
<organism evidence="1 2">
    <name type="scientific">Flavobacterium piscis</name>
    <dbReference type="NCBI Taxonomy" id="1114874"/>
    <lineage>
        <taxon>Bacteria</taxon>
        <taxon>Pseudomonadati</taxon>
        <taxon>Bacteroidota</taxon>
        <taxon>Flavobacteriia</taxon>
        <taxon>Flavobacteriales</taxon>
        <taxon>Flavobacteriaceae</taxon>
        <taxon>Flavobacterium</taxon>
    </lineage>
</organism>
<gene>
    <name evidence="1" type="ORF">FLP_20825</name>
</gene>
<accession>A0ABX2XDW2</accession>
<sequence>MLHKFDFCVKKDKVFLPYKAHRKFKNTHLKINNSFKIDGLRNLHYDKMNLHYLYGGRKKST</sequence>